<name>A0A7D9JY64_PARCT</name>
<evidence type="ECO:0000313" key="2">
    <source>
        <dbReference type="Proteomes" id="UP001152795"/>
    </source>
</evidence>
<dbReference type="GO" id="GO:0016192">
    <property type="term" value="P:vesicle-mediated transport"/>
    <property type="evidence" value="ECO:0007669"/>
    <property type="project" value="InterPro"/>
</dbReference>
<dbReference type="GO" id="GO:0005198">
    <property type="term" value="F:structural molecule activity"/>
    <property type="evidence" value="ECO:0007669"/>
    <property type="project" value="InterPro"/>
</dbReference>
<sequence>SLAYLTAATHGLEEESENIKAEFNLDSDKIPAVNPNARLLRPAVPVLPNEVNWPLLTVSKSVFEGAVSKGGVSAMDTPHVADGDNEGWGSDADLDDDEFKDTQGDEVVEVGDEGPGWDVDDEDLELPDLEGAPTEAEGEGYFVPPNKGTSQAQVWCNNSRLPVDNVLGGAFESAMRLLHDQLGVVDFAPYKSLFLSTFSRSRVAYTGLPGLPTMFAFPHRNW</sequence>
<proteinExistence type="predicted"/>
<dbReference type="OrthoDB" id="10261470at2759"/>
<reference evidence="1" key="1">
    <citation type="submission" date="2020-04" db="EMBL/GenBank/DDBJ databases">
        <authorList>
            <person name="Alioto T."/>
            <person name="Alioto T."/>
            <person name="Gomez Garrido J."/>
        </authorList>
    </citation>
    <scope>NUCLEOTIDE SEQUENCE</scope>
    <source>
        <strain evidence="1">A484AB</strain>
    </source>
</reference>
<dbReference type="Proteomes" id="UP001152795">
    <property type="component" value="Unassembled WGS sequence"/>
</dbReference>
<organism evidence="1 2">
    <name type="scientific">Paramuricea clavata</name>
    <name type="common">Red gorgonian</name>
    <name type="synonym">Violescent sea-whip</name>
    <dbReference type="NCBI Taxonomy" id="317549"/>
    <lineage>
        <taxon>Eukaryota</taxon>
        <taxon>Metazoa</taxon>
        <taxon>Cnidaria</taxon>
        <taxon>Anthozoa</taxon>
        <taxon>Octocorallia</taxon>
        <taxon>Malacalcyonacea</taxon>
        <taxon>Plexauridae</taxon>
        <taxon>Paramuricea</taxon>
    </lineage>
</organism>
<dbReference type="GO" id="GO:0030126">
    <property type="term" value="C:COPI vesicle coat"/>
    <property type="evidence" value="ECO:0007669"/>
    <property type="project" value="InterPro"/>
</dbReference>
<feature type="non-terminal residue" evidence="1">
    <location>
        <position position="1"/>
    </location>
</feature>
<dbReference type="GO" id="GO:0006886">
    <property type="term" value="P:intracellular protein transport"/>
    <property type="evidence" value="ECO:0007669"/>
    <property type="project" value="InterPro"/>
</dbReference>
<dbReference type="Pfam" id="PF06957">
    <property type="entry name" value="COPI_C"/>
    <property type="match status" value="1"/>
</dbReference>
<dbReference type="EMBL" id="CACRXK020022783">
    <property type="protein sequence ID" value="CAB4037147.1"/>
    <property type="molecule type" value="Genomic_DNA"/>
</dbReference>
<keyword evidence="2" id="KW-1185">Reference proteome</keyword>
<comment type="caution">
    <text evidence="1">The sequence shown here is derived from an EMBL/GenBank/DDBJ whole genome shotgun (WGS) entry which is preliminary data.</text>
</comment>
<protein>
    <submittedName>
        <fullName evidence="1">Coatomer subunit alpha</fullName>
    </submittedName>
</protein>
<gene>
    <name evidence="1" type="ORF">PACLA_8A089618</name>
</gene>
<dbReference type="AlphaFoldDB" id="A0A7D9JY64"/>
<evidence type="ECO:0000313" key="1">
    <source>
        <dbReference type="EMBL" id="CAB4037147.1"/>
    </source>
</evidence>
<accession>A0A7D9JY64</accession>
<dbReference type="InterPro" id="IPR010714">
    <property type="entry name" value="Coatomer_asu_C"/>
</dbReference>
<dbReference type="Gene3D" id="1.25.40.470">
    <property type="match status" value="1"/>
</dbReference>